<dbReference type="Gene3D" id="3.30.450.40">
    <property type="match status" value="1"/>
</dbReference>
<evidence type="ECO:0000313" key="2">
    <source>
        <dbReference type="EMBL" id="WRL67017.1"/>
    </source>
</evidence>
<protein>
    <submittedName>
        <fullName evidence="2">IclR family transcriptional regulator C-terminal domain-containing protein</fullName>
    </submittedName>
</protein>
<dbReference type="InterPro" id="IPR014757">
    <property type="entry name" value="Tscrpt_reg_IclR_C"/>
</dbReference>
<name>A0ABZ1B886_9ACTN</name>
<dbReference type="PANTHER" id="PTHR30136:SF24">
    <property type="entry name" value="HTH-TYPE TRANSCRIPTIONAL REPRESSOR ALLR"/>
    <property type="match status" value="1"/>
</dbReference>
<reference evidence="2 3" key="1">
    <citation type="submission" date="2023-12" db="EMBL/GenBank/DDBJ databases">
        <title>Blastococcus brunescens sp. nov., an actonobacterium isolated from sandstone collected in sahara desert.</title>
        <authorList>
            <person name="Gtari M."/>
            <person name="Ghodhbane F."/>
        </authorList>
    </citation>
    <scope>NUCLEOTIDE SEQUENCE [LARGE SCALE GENOMIC DNA]</scope>
    <source>
        <strain evidence="2 3">BMG 8361</strain>
    </source>
</reference>
<gene>
    <name evidence="2" type="ORF">U6N30_15665</name>
</gene>
<dbReference type="Proteomes" id="UP001324287">
    <property type="component" value="Chromosome"/>
</dbReference>
<dbReference type="PANTHER" id="PTHR30136">
    <property type="entry name" value="HELIX-TURN-HELIX TRANSCRIPTIONAL REGULATOR, ICLR FAMILY"/>
    <property type="match status" value="1"/>
</dbReference>
<dbReference type="InterPro" id="IPR029016">
    <property type="entry name" value="GAF-like_dom_sf"/>
</dbReference>
<evidence type="ECO:0000313" key="3">
    <source>
        <dbReference type="Proteomes" id="UP001324287"/>
    </source>
</evidence>
<organism evidence="2 3">
    <name type="scientific">Blastococcus brunescens</name>
    <dbReference type="NCBI Taxonomy" id="1564165"/>
    <lineage>
        <taxon>Bacteria</taxon>
        <taxon>Bacillati</taxon>
        <taxon>Actinomycetota</taxon>
        <taxon>Actinomycetes</taxon>
        <taxon>Geodermatophilales</taxon>
        <taxon>Geodermatophilaceae</taxon>
        <taxon>Blastococcus</taxon>
    </lineage>
</organism>
<sequence>MQERAVCTPLDRYTDRTITSHEALGAMLVQVRRQGYALLPGHVHEDAAGVAVPVRNGLQEVVAALSVIVPNDGRATAQVPALMAAARGVTRSLCQVHVSA</sequence>
<keyword evidence="3" id="KW-1185">Reference proteome</keyword>
<accession>A0ABZ1B886</accession>
<dbReference type="PROSITE" id="PS51078">
    <property type="entry name" value="ICLR_ED"/>
    <property type="match status" value="1"/>
</dbReference>
<dbReference type="InterPro" id="IPR050707">
    <property type="entry name" value="HTH_MetabolicPath_Reg"/>
</dbReference>
<dbReference type="Pfam" id="PF01614">
    <property type="entry name" value="IclR_C"/>
    <property type="match status" value="1"/>
</dbReference>
<dbReference type="SUPFAM" id="SSF55781">
    <property type="entry name" value="GAF domain-like"/>
    <property type="match status" value="1"/>
</dbReference>
<evidence type="ECO:0000259" key="1">
    <source>
        <dbReference type="PROSITE" id="PS51078"/>
    </source>
</evidence>
<feature type="domain" description="IclR-ED" evidence="1">
    <location>
        <begin position="1"/>
        <end position="95"/>
    </location>
</feature>
<dbReference type="EMBL" id="CP141261">
    <property type="protein sequence ID" value="WRL67017.1"/>
    <property type="molecule type" value="Genomic_DNA"/>
</dbReference>
<proteinExistence type="predicted"/>